<feature type="region of interest" description="Disordered" evidence="6">
    <location>
        <begin position="235"/>
        <end position="270"/>
    </location>
</feature>
<dbReference type="AlphaFoldDB" id="J4GWU1"/>
<evidence type="ECO:0000259" key="7">
    <source>
        <dbReference type="PROSITE" id="PS50089"/>
    </source>
</evidence>
<evidence type="ECO:0000256" key="2">
    <source>
        <dbReference type="ARBA" id="ARBA00022771"/>
    </source>
</evidence>
<accession>J4GWU1</accession>
<sequence length="270" mass="30170">MPATRSRQSSRQAHQSHFKATTPSSPPDPDPDLIVISSDDEASTGTKRHPKTKSRKAEKRKQRTSIPSSVEIVEISSDDSVSSIKHETSTSTIKSLQKQLNEAKKEVQRLKAVQPSSLEDHISCEICTLKLWTPYVLPCGHSFCQTCLQDWFNTTLAQHMTSHPDYNQPALAPYRTALQNPGLPQQTRLQIQMHITQLESRQPRPQYTCPTCRSLVKTKPVEVYALKHLVRTIAGSMGETSPKKPASSRGRTASARPDDGLWDGFFPRTS</sequence>
<dbReference type="PANTHER" id="PTHR23041">
    <property type="entry name" value="RING FINGER DOMAIN-CONTAINING"/>
    <property type="match status" value="1"/>
</dbReference>
<keyword evidence="1" id="KW-0479">Metal-binding</keyword>
<evidence type="ECO:0000256" key="1">
    <source>
        <dbReference type="ARBA" id="ARBA00022723"/>
    </source>
</evidence>
<dbReference type="InterPro" id="IPR013083">
    <property type="entry name" value="Znf_RING/FYVE/PHD"/>
</dbReference>
<dbReference type="HOGENOM" id="CLU_057727_0_0_1"/>
<name>J4GWU1_9APHY</name>
<dbReference type="GeneID" id="24101110"/>
<feature type="region of interest" description="Disordered" evidence="6">
    <location>
        <begin position="1"/>
        <end position="69"/>
    </location>
</feature>
<feature type="compositionally biased region" description="Basic residues" evidence="6">
    <location>
        <begin position="46"/>
        <end position="63"/>
    </location>
</feature>
<keyword evidence="5" id="KW-0175">Coiled coil</keyword>
<evidence type="ECO:0000313" key="8">
    <source>
        <dbReference type="EMBL" id="CCM06210.1"/>
    </source>
</evidence>
<keyword evidence="9" id="KW-1185">Reference proteome</keyword>
<dbReference type="InterPro" id="IPR001841">
    <property type="entry name" value="Znf_RING"/>
</dbReference>
<feature type="coiled-coil region" evidence="5">
    <location>
        <begin position="86"/>
        <end position="113"/>
    </location>
</feature>
<dbReference type="PROSITE" id="PS50089">
    <property type="entry name" value="ZF_RING_2"/>
    <property type="match status" value="1"/>
</dbReference>
<reference evidence="8 9" key="1">
    <citation type="journal article" date="2012" name="Appl. Environ. Microbiol.">
        <title>Short-read sequencing for genomic analysis of the brown rot fungus Fibroporia radiculosa.</title>
        <authorList>
            <person name="Tang J.D."/>
            <person name="Perkins A.D."/>
            <person name="Sonstegard T.S."/>
            <person name="Schroeder S.G."/>
            <person name="Burgess S.C."/>
            <person name="Diehl S.V."/>
        </authorList>
    </citation>
    <scope>NUCLEOTIDE SEQUENCE [LARGE SCALE GENOMIC DNA]</scope>
    <source>
        <strain evidence="8 9">TFFH 294</strain>
    </source>
</reference>
<dbReference type="Pfam" id="PF13923">
    <property type="entry name" value="zf-C3HC4_2"/>
    <property type="match status" value="1"/>
</dbReference>
<dbReference type="PANTHER" id="PTHR23041:SF78">
    <property type="entry name" value="E3 UBIQUITIN-PROTEIN LIGASE RNF4"/>
    <property type="match status" value="1"/>
</dbReference>
<dbReference type="Proteomes" id="UP000006352">
    <property type="component" value="Unassembled WGS sequence"/>
</dbReference>
<feature type="compositionally biased region" description="Low complexity" evidence="6">
    <location>
        <begin position="1"/>
        <end position="15"/>
    </location>
</feature>
<dbReference type="RefSeq" id="XP_012185493.1">
    <property type="nucleotide sequence ID" value="XM_012330103.1"/>
</dbReference>
<evidence type="ECO:0000256" key="5">
    <source>
        <dbReference type="SAM" id="Coils"/>
    </source>
</evidence>
<organism evidence="8 9">
    <name type="scientific">Fibroporia radiculosa</name>
    <dbReference type="NCBI Taxonomy" id="599839"/>
    <lineage>
        <taxon>Eukaryota</taxon>
        <taxon>Fungi</taxon>
        <taxon>Dikarya</taxon>
        <taxon>Basidiomycota</taxon>
        <taxon>Agaricomycotina</taxon>
        <taxon>Agaricomycetes</taxon>
        <taxon>Polyporales</taxon>
        <taxon>Fibroporiaceae</taxon>
        <taxon>Fibroporia</taxon>
    </lineage>
</organism>
<dbReference type="InterPro" id="IPR047134">
    <property type="entry name" value="RNF4"/>
</dbReference>
<evidence type="ECO:0000256" key="6">
    <source>
        <dbReference type="SAM" id="MobiDB-lite"/>
    </source>
</evidence>
<dbReference type="SMART" id="SM00184">
    <property type="entry name" value="RING"/>
    <property type="match status" value="1"/>
</dbReference>
<evidence type="ECO:0000256" key="4">
    <source>
        <dbReference type="PROSITE-ProRule" id="PRU00175"/>
    </source>
</evidence>
<evidence type="ECO:0000256" key="3">
    <source>
        <dbReference type="ARBA" id="ARBA00022833"/>
    </source>
</evidence>
<evidence type="ECO:0000313" key="9">
    <source>
        <dbReference type="Proteomes" id="UP000006352"/>
    </source>
</evidence>
<dbReference type="GO" id="GO:0008270">
    <property type="term" value="F:zinc ion binding"/>
    <property type="evidence" value="ECO:0007669"/>
    <property type="project" value="UniProtKB-KW"/>
</dbReference>
<protein>
    <recommendedName>
        <fullName evidence="7">RING-type domain-containing protein</fullName>
    </recommendedName>
</protein>
<dbReference type="InterPro" id="IPR017907">
    <property type="entry name" value="Znf_RING_CS"/>
</dbReference>
<dbReference type="SUPFAM" id="SSF57850">
    <property type="entry name" value="RING/U-box"/>
    <property type="match status" value="1"/>
</dbReference>
<dbReference type="PROSITE" id="PS00518">
    <property type="entry name" value="ZF_RING_1"/>
    <property type="match status" value="1"/>
</dbReference>
<keyword evidence="3" id="KW-0862">Zinc</keyword>
<dbReference type="STRING" id="599839.J4GWU1"/>
<gene>
    <name evidence="8" type="ORF">FIBRA_08454</name>
</gene>
<feature type="domain" description="RING-type" evidence="7">
    <location>
        <begin position="124"/>
        <end position="213"/>
    </location>
</feature>
<proteinExistence type="predicted"/>
<keyword evidence="2 4" id="KW-0863">Zinc-finger</keyword>
<dbReference type="EMBL" id="HE797248">
    <property type="protein sequence ID" value="CCM06210.1"/>
    <property type="molecule type" value="Genomic_DNA"/>
</dbReference>
<dbReference type="Gene3D" id="3.30.40.10">
    <property type="entry name" value="Zinc/RING finger domain, C3HC4 (zinc finger)"/>
    <property type="match status" value="1"/>
</dbReference>
<dbReference type="InParanoid" id="J4GWU1"/>
<dbReference type="OrthoDB" id="3219336at2759"/>